<feature type="chain" id="PRO_5031024695" description="PET hydrolase/cutinase-like domain-containing protein" evidence="2">
    <location>
        <begin position="25"/>
        <end position="425"/>
    </location>
</feature>
<gene>
    <name evidence="4" type="ORF">ACAT0790_LOCUS3578</name>
</gene>
<feature type="domain" description="PET hydrolase/cutinase-like" evidence="3">
    <location>
        <begin position="165"/>
        <end position="326"/>
    </location>
</feature>
<dbReference type="AlphaFoldDB" id="A0A7S1PPU2"/>
<feature type="region of interest" description="Disordered" evidence="1">
    <location>
        <begin position="68"/>
        <end position="99"/>
    </location>
</feature>
<keyword evidence="2" id="KW-0732">Signal</keyword>
<protein>
    <recommendedName>
        <fullName evidence="3">PET hydrolase/cutinase-like domain-containing protein</fullName>
    </recommendedName>
</protein>
<reference evidence="4" key="1">
    <citation type="submission" date="2021-01" db="EMBL/GenBank/DDBJ databases">
        <authorList>
            <person name="Corre E."/>
            <person name="Pelletier E."/>
            <person name="Niang G."/>
            <person name="Scheremetjew M."/>
            <person name="Finn R."/>
            <person name="Kale V."/>
            <person name="Holt S."/>
            <person name="Cochrane G."/>
            <person name="Meng A."/>
            <person name="Brown T."/>
            <person name="Cohen L."/>
        </authorList>
    </citation>
    <scope>NUCLEOTIDE SEQUENCE</scope>
    <source>
        <strain evidence="4">OF101</strain>
    </source>
</reference>
<feature type="compositionally biased region" description="Basic and acidic residues" evidence="1">
    <location>
        <begin position="68"/>
        <end position="82"/>
    </location>
</feature>
<evidence type="ECO:0000313" key="4">
    <source>
        <dbReference type="EMBL" id="CAD9092708.1"/>
    </source>
</evidence>
<dbReference type="PROSITE" id="PS51257">
    <property type="entry name" value="PROKAR_LIPOPROTEIN"/>
    <property type="match status" value="1"/>
</dbReference>
<feature type="region of interest" description="Disordered" evidence="1">
    <location>
        <begin position="119"/>
        <end position="147"/>
    </location>
</feature>
<sequence>MAAMGRAGLLGLLASAACLACARAERCEGAARADGACEATAASSLGFTSAEEGESVAGSLMTQIMTRKQLERSAREAREEGKAAPPEGSIDGKRPLPHPDASELAALRRAVKEALVQSAAEGDPLEGFPGIPDQESKEPIADEGNLGQVTGQVKVTVETDIAIEGFSGCPGPNKGNIYLPAKAEGKVPIIMFAHAFGAGGAAVDETHRNDLFIPLAKMGFAVVAHQTGGQLDYCDSSHDQTHMYNWAKNSTYAARIDFGRSILMGSSMGGRASLKNAADAHAVEKYGVVSAIVVNAHCTFGCGVPIVPVHFVAGRRDGIAHWQATKKVFESTHKNKTFGLLPRLSHIPSTREWTKLVTPRFQAFARCDMFGHADACKNAFDADFECTYSCAYCDCSSDADRTQKCKNCDDSCSCESCSRCTEHLM</sequence>
<evidence type="ECO:0000256" key="2">
    <source>
        <dbReference type="SAM" id="SignalP"/>
    </source>
</evidence>
<dbReference type="Pfam" id="PF12740">
    <property type="entry name" value="PETase"/>
    <property type="match status" value="1"/>
</dbReference>
<evidence type="ECO:0000256" key="1">
    <source>
        <dbReference type="SAM" id="MobiDB-lite"/>
    </source>
</evidence>
<name>A0A7S1PPU2_ALECA</name>
<dbReference type="EMBL" id="HBGE01005822">
    <property type="protein sequence ID" value="CAD9092708.1"/>
    <property type="molecule type" value="Transcribed_RNA"/>
</dbReference>
<proteinExistence type="predicted"/>
<feature type="signal peptide" evidence="2">
    <location>
        <begin position="1"/>
        <end position="24"/>
    </location>
</feature>
<dbReference type="SUPFAM" id="SSF53474">
    <property type="entry name" value="alpha/beta-Hydrolases"/>
    <property type="match status" value="1"/>
</dbReference>
<dbReference type="InterPro" id="IPR029058">
    <property type="entry name" value="AB_hydrolase_fold"/>
</dbReference>
<accession>A0A7S1PPU2</accession>
<dbReference type="Gene3D" id="3.40.50.1820">
    <property type="entry name" value="alpha/beta hydrolase"/>
    <property type="match status" value="1"/>
</dbReference>
<evidence type="ECO:0000259" key="3">
    <source>
        <dbReference type="Pfam" id="PF12740"/>
    </source>
</evidence>
<organism evidence="4">
    <name type="scientific">Alexandrium catenella</name>
    <name type="common">Red tide dinoflagellate</name>
    <name type="synonym">Gonyaulax catenella</name>
    <dbReference type="NCBI Taxonomy" id="2925"/>
    <lineage>
        <taxon>Eukaryota</taxon>
        <taxon>Sar</taxon>
        <taxon>Alveolata</taxon>
        <taxon>Dinophyceae</taxon>
        <taxon>Gonyaulacales</taxon>
        <taxon>Pyrocystaceae</taxon>
        <taxon>Alexandrium</taxon>
    </lineage>
</organism>
<dbReference type="InterPro" id="IPR041127">
    <property type="entry name" value="PET_hydrolase/cutinase-like"/>
</dbReference>